<keyword evidence="4" id="KW-1185">Reference proteome</keyword>
<feature type="domain" description="YqgU-like 6-bladed beta-propeller" evidence="2">
    <location>
        <begin position="79"/>
        <end position="342"/>
    </location>
</feature>
<dbReference type="HOGENOM" id="CLU_753979_0_0_9"/>
<dbReference type="AlphaFoldDB" id="D7V031"/>
<accession>D7V031</accession>
<reference evidence="3" key="1">
    <citation type="submission" date="2010-06" db="EMBL/GenBank/DDBJ databases">
        <authorList>
            <person name="Muzny D."/>
            <person name="Qin X."/>
            <person name="Buhay C."/>
            <person name="Dugan-Rocha S."/>
            <person name="Ding Y."/>
            <person name="Chen G."/>
            <person name="Hawes A."/>
            <person name="Holder M."/>
            <person name="Jhangiani S."/>
            <person name="Johnson A."/>
            <person name="Khan Z."/>
            <person name="Li Z."/>
            <person name="Liu W."/>
            <person name="Liu X."/>
            <person name="Perez L."/>
            <person name="Shen H."/>
            <person name="Wang Q."/>
            <person name="Watt J."/>
            <person name="Xi L."/>
            <person name="Xin Y."/>
            <person name="Zhou J."/>
            <person name="Deng J."/>
            <person name="Jiang H."/>
            <person name="Liu Y."/>
            <person name="Qu J."/>
            <person name="Song X.-Z."/>
            <person name="Zhang L."/>
            <person name="Villasana D."/>
            <person name="Johnson A."/>
            <person name="Liu J."/>
            <person name="Liyanage D."/>
            <person name="Lorensuhewa L."/>
            <person name="Robinson T."/>
            <person name="Song A."/>
            <person name="Song B.-B."/>
            <person name="Dinh H."/>
            <person name="Thornton R."/>
            <person name="Coyle M."/>
            <person name="Francisco L."/>
            <person name="Jackson L."/>
            <person name="Javaid M."/>
            <person name="Korchina V."/>
            <person name="Kovar C."/>
            <person name="Mata R."/>
            <person name="Mathew T."/>
            <person name="Ngo R."/>
            <person name="Nguyen L."/>
            <person name="Nguyen N."/>
            <person name="Okwuonu G."/>
            <person name="Ongeri F."/>
            <person name="Pham C."/>
            <person name="Simmons D."/>
            <person name="Wilczek-Boney K."/>
            <person name="Hale W."/>
            <person name="Jakkamsetti A."/>
            <person name="Pham P."/>
            <person name="Ruth R."/>
            <person name="San Lucas F."/>
            <person name="Warren J."/>
            <person name="Zhang J."/>
            <person name="Zhao Z."/>
            <person name="Zhou C."/>
            <person name="Zhu D."/>
            <person name="Lee S."/>
            <person name="Bess C."/>
            <person name="Blankenburg K."/>
            <person name="Forbes L."/>
            <person name="Fu Q."/>
            <person name="Gubbala S."/>
            <person name="Hirani K."/>
            <person name="Jayaseelan J.C."/>
            <person name="Lara F."/>
            <person name="Munidasa M."/>
            <person name="Palculict T."/>
            <person name="Patil S."/>
            <person name="Pu L.-L."/>
            <person name="Saada N."/>
            <person name="Tang L."/>
            <person name="Weissenberger G."/>
            <person name="Zhu Y."/>
            <person name="Hemphill L."/>
            <person name="Shang Y."/>
            <person name="Youmans B."/>
            <person name="Ayvaz T."/>
            <person name="Ross M."/>
            <person name="Santibanez J."/>
            <person name="Aqrawi P."/>
            <person name="Gross S."/>
            <person name="Joshi V."/>
            <person name="Fowler G."/>
            <person name="Nazareth L."/>
            <person name="Reid J."/>
            <person name="Worley K."/>
            <person name="Petrosino J."/>
            <person name="Highlander S."/>
            <person name="Gibbs R."/>
        </authorList>
    </citation>
    <scope>NUCLEOTIDE SEQUENCE [LARGE SCALE GENOMIC DNA]</scope>
    <source>
        <strain evidence="3">DSM 20601</strain>
    </source>
</reference>
<proteinExistence type="predicted"/>
<name>D7V031_LISGR</name>
<dbReference type="Pfam" id="PF21101">
    <property type="entry name" value="YqgU"/>
    <property type="match status" value="1"/>
</dbReference>
<dbReference type="Proteomes" id="UP000010119">
    <property type="component" value="Unassembled WGS sequence"/>
</dbReference>
<gene>
    <name evidence="3" type="ORF">HMPREF0556_12469</name>
</gene>
<comment type="caution">
    <text evidence="3">The sequence shown here is derived from an EMBL/GenBank/DDBJ whole genome shotgun (WGS) entry which is preliminary data.</text>
</comment>
<sequence>MKKKWLLLTLVVCSCTLFFVSGCSKEREKPKPSLPKKEKRIQSFKTNNVNFKRVIGWLSNSTVLIQTSEKNTTKLYTYQLYTGKQEQIYQTKNLVADVKISPDKSALLIYDSANKETSTIRIIDIHSKKEMASKELKPTNNTFIWNAESPNKILLINYDQNWGFKAFLWDYNSNLTKHIYAGSPFLTWYTDNLVLYNSKKQQEDEGDLYLQDIRDTSIKNLIAENVLEFASNKSSLVTISNFSDDKRLLYDFKNIGFETLSEYKPPRTYDEAGSFVPYFDINFTSDLFLTFTPYENGKMKNGLEEYQLVQVDPKTGKHRKLLDLMDNAPLLSNEDKHLVLYGYDYGKVIDLKTNKVYQILEKDSDKF</sequence>
<evidence type="ECO:0000313" key="3">
    <source>
        <dbReference type="EMBL" id="EFI83784.1"/>
    </source>
</evidence>
<dbReference type="eggNOG" id="ENOG50324E2">
    <property type="taxonomic scope" value="Bacteria"/>
</dbReference>
<feature type="signal peptide" evidence="1">
    <location>
        <begin position="1"/>
        <end position="19"/>
    </location>
</feature>
<organism evidence="3 4">
    <name type="scientific">Listeria grayi DSM 20601</name>
    <dbReference type="NCBI Taxonomy" id="525367"/>
    <lineage>
        <taxon>Bacteria</taxon>
        <taxon>Bacillati</taxon>
        <taxon>Bacillota</taxon>
        <taxon>Bacilli</taxon>
        <taxon>Bacillales</taxon>
        <taxon>Listeriaceae</taxon>
        <taxon>Listeria</taxon>
    </lineage>
</organism>
<dbReference type="RefSeq" id="WP_003756067.1">
    <property type="nucleotide sequence ID" value="NZ_GL538352.1"/>
</dbReference>
<dbReference type="EMBL" id="ACCR02000005">
    <property type="protein sequence ID" value="EFI83784.1"/>
    <property type="molecule type" value="Genomic_DNA"/>
</dbReference>
<evidence type="ECO:0000256" key="1">
    <source>
        <dbReference type="SAM" id="SignalP"/>
    </source>
</evidence>
<feature type="chain" id="PRO_5039548213" description="YqgU-like 6-bladed beta-propeller domain-containing protein" evidence="1">
    <location>
        <begin position="20"/>
        <end position="367"/>
    </location>
</feature>
<dbReference type="SUPFAM" id="SSF82171">
    <property type="entry name" value="DPP6 N-terminal domain-like"/>
    <property type="match status" value="1"/>
</dbReference>
<dbReference type="STRING" id="525367.HMPREF0556_12469"/>
<protein>
    <recommendedName>
        <fullName evidence="2">YqgU-like 6-bladed beta-propeller domain-containing protein</fullName>
    </recommendedName>
</protein>
<keyword evidence="1" id="KW-0732">Signal</keyword>
<evidence type="ECO:0000313" key="4">
    <source>
        <dbReference type="Proteomes" id="UP000010119"/>
    </source>
</evidence>
<dbReference type="PROSITE" id="PS51257">
    <property type="entry name" value="PROKAR_LIPOPROTEIN"/>
    <property type="match status" value="1"/>
</dbReference>
<evidence type="ECO:0000259" key="2">
    <source>
        <dbReference type="Pfam" id="PF21101"/>
    </source>
</evidence>
<dbReference type="InterPro" id="IPR048421">
    <property type="entry name" value="YqgU_beta-prop"/>
</dbReference>